<sequence>MSFRIPAGRALLRTAVALSTAAGALAASAGAASARSELHLPGGGDVVSGTLQGLDSSVGPVKRLQLYPLAKTTVDPLTNTVGTQIADFKPITTRPLTRPLSDGDSLSELPLVGPLTKILPGG</sequence>
<organism evidence="2 3">
    <name type="scientific">Streptantibioticus rubrisoli</name>
    <dbReference type="NCBI Taxonomy" id="1387313"/>
    <lineage>
        <taxon>Bacteria</taxon>
        <taxon>Bacillati</taxon>
        <taxon>Actinomycetota</taxon>
        <taxon>Actinomycetes</taxon>
        <taxon>Kitasatosporales</taxon>
        <taxon>Streptomycetaceae</taxon>
        <taxon>Streptantibioticus</taxon>
    </lineage>
</organism>
<keyword evidence="1" id="KW-0732">Signal</keyword>
<protein>
    <recommendedName>
        <fullName evidence="4">Secreted protein</fullName>
    </recommendedName>
</protein>
<feature type="chain" id="PRO_5046546445" description="Secreted protein" evidence="1">
    <location>
        <begin position="27"/>
        <end position="122"/>
    </location>
</feature>
<dbReference type="RefSeq" id="WP_255931657.1">
    <property type="nucleotide sequence ID" value="NZ_JANFNH010000043.1"/>
</dbReference>
<gene>
    <name evidence="2" type="ORF">NON19_26650</name>
</gene>
<evidence type="ECO:0000256" key="1">
    <source>
        <dbReference type="SAM" id="SignalP"/>
    </source>
</evidence>
<dbReference type="Proteomes" id="UP001206206">
    <property type="component" value="Unassembled WGS sequence"/>
</dbReference>
<dbReference type="InterPro" id="IPR006311">
    <property type="entry name" value="TAT_signal"/>
</dbReference>
<evidence type="ECO:0008006" key="4">
    <source>
        <dbReference type="Google" id="ProtNLM"/>
    </source>
</evidence>
<dbReference type="EMBL" id="JANFNH010000043">
    <property type="protein sequence ID" value="MCQ4045515.1"/>
    <property type="molecule type" value="Genomic_DNA"/>
</dbReference>
<feature type="signal peptide" evidence="1">
    <location>
        <begin position="1"/>
        <end position="26"/>
    </location>
</feature>
<evidence type="ECO:0000313" key="2">
    <source>
        <dbReference type="EMBL" id="MCQ4045515.1"/>
    </source>
</evidence>
<comment type="caution">
    <text evidence="2">The sequence shown here is derived from an EMBL/GenBank/DDBJ whole genome shotgun (WGS) entry which is preliminary data.</text>
</comment>
<proteinExistence type="predicted"/>
<keyword evidence="3" id="KW-1185">Reference proteome</keyword>
<name>A0ABT1PJI1_9ACTN</name>
<dbReference type="PROSITE" id="PS51318">
    <property type="entry name" value="TAT"/>
    <property type="match status" value="1"/>
</dbReference>
<evidence type="ECO:0000313" key="3">
    <source>
        <dbReference type="Proteomes" id="UP001206206"/>
    </source>
</evidence>
<reference evidence="2 3" key="1">
    <citation type="submission" date="2022-06" db="EMBL/GenBank/DDBJ databases">
        <title>Draft genome sequence of type strain Streptomyces rubrisoli DSM 42083.</title>
        <authorList>
            <person name="Duangmal K."/>
            <person name="Klaysubun C."/>
        </authorList>
    </citation>
    <scope>NUCLEOTIDE SEQUENCE [LARGE SCALE GENOMIC DNA]</scope>
    <source>
        <strain evidence="2 3">DSM 42083</strain>
    </source>
</reference>
<accession>A0ABT1PJI1</accession>